<proteinExistence type="predicted"/>
<evidence type="ECO:0000313" key="1">
    <source>
        <dbReference type="EMBL" id="KAI9507317.1"/>
    </source>
</evidence>
<evidence type="ECO:0000313" key="2">
    <source>
        <dbReference type="Proteomes" id="UP001207468"/>
    </source>
</evidence>
<name>A0ACC0U8Y0_9AGAM</name>
<dbReference type="Proteomes" id="UP001207468">
    <property type="component" value="Unassembled WGS sequence"/>
</dbReference>
<keyword evidence="2" id="KW-1185">Reference proteome</keyword>
<sequence>MLATLDQVSGKSFDYVIIGGGTTGLVVAARLSEDSSVSVLVLEAGASNLNDPAIHPYTWAGTPSPRNTYHCGHSFQYSGKTLGGSSSINFFQFHLPSATDIDAFEKLGNKGWNWETLKRYYTKVEKFLYPQVKDDIMRFDVREHGFAGDVSRTLKRINPSHVTQVTGVWLSPLTISPKTRTRSYSANMYYEPHASRNNLIVLTSAHVAKISLSRGAGGEATAEGVSFLHEGKEYRVFVRKEVIILELSGIGNADVLRKAGVEVFVDLPGVGNNVQEHYNSSVKEELESEYLTVDCLNDPDKLQKQTELYHAGEKGVFDTKPALMAYAALSVISPDAQTLQAKYLASIQARIDAGDYPPGLQKQYKLQLEHIKAQVPSHEIILHPSTPDPTRKYACLMSMSNNPFSRGSIHIKSSNPLEYPAIDPHYFEEEYDIRSLAESVKFTRRLAQQEPFKRILTDPFVSSLDEERFPGPAVQTDEEILEFLRDDVKTTFHTVGSCSMLPHEDGGVVDNKLKVYGTTNIRVMDISIVPLHFAAHTQATAYAIGEFGADIIRGRVHF</sequence>
<dbReference type="EMBL" id="JAGFNK010000130">
    <property type="protein sequence ID" value="KAI9507317.1"/>
    <property type="molecule type" value="Genomic_DNA"/>
</dbReference>
<organism evidence="1 2">
    <name type="scientific">Russula earlei</name>
    <dbReference type="NCBI Taxonomy" id="71964"/>
    <lineage>
        <taxon>Eukaryota</taxon>
        <taxon>Fungi</taxon>
        <taxon>Dikarya</taxon>
        <taxon>Basidiomycota</taxon>
        <taxon>Agaricomycotina</taxon>
        <taxon>Agaricomycetes</taxon>
        <taxon>Russulales</taxon>
        <taxon>Russulaceae</taxon>
        <taxon>Russula</taxon>
    </lineage>
</organism>
<accession>A0ACC0U8Y0</accession>
<gene>
    <name evidence="1" type="ORF">F5148DRAFT_1276256</name>
</gene>
<protein>
    <submittedName>
        <fullName evidence="1">Alcohol oxidase</fullName>
    </submittedName>
</protein>
<reference evidence="1" key="1">
    <citation type="submission" date="2021-03" db="EMBL/GenBank/DDBJ databases">
        <title>Evolutionary priming and transition to the ectomycorrhizal habit in an iconic lineage of mushroom-forming fungi: is preadaptation a requirement?</title>
        <authorList>
            <consortium name="DOE Joint Genome Institute"/>
            <person name="Looney B.P."/>
            <person name="Miyauchi S."/>
            <person name="Morin E."/>
            <person name="Drula E."/>
            <person name="Courty P.E."/>
            <person name="Chicoki N."/>
            <person name="Fauchery L."/>
            <person name="Kohler A."/>
            <person name="Kuo A."/>
            <person name="LaButti K."/>
            <person name="Pangilinan J."/>
            <person name="Lipzen A."/>
            <person name="Riley R."/>
            <person name="Andreopoulos W."/>
            <person name="He G."/>
            <person name="Johnson J."/>
            <person name="Barry K.W."/>
            <person name="Grigoriev I.V."/>
            <person name="Nagy L."/>
            <person name="Hibbett D."/>
            <person name="Henrissat B."/>
            <person name="Matheny P.B."/>
            <person name="Labbe J."/>
            <person name="Martin A.F."/>
        </authorList>
    </citation>
    <scope>NUCLEOTIDE SEQUENCE</scope>
    <source>
        <strain evidence="1">BPL698</strain>
    </source>
</reference>
<comment type="caution">
    <text evidence="1">The sequence shown here is derived from an EMBL/GenBank/DDBJ whole genome shotgun (WGS) entry which is preliminary data.</text>
</comment>